<dbReference type="Proteomes" id="UP000240493">
    <property type="component" value="Unassembled WGS sequence"/>
</dbReference>
<dbReference type="PROSITE" id="PS51257">
    <property type="entry name" value="PROKAR_LIPOPROTEIN"/>
    <property type="match status" value="1"/>
</dbReference>
<feature type="signal peptide" evidence="1">
    <location>
        <begin position="1"/>
        <end position="25"/>
    </location>
</feature>
<evidence type="ECO:0000313" key="2">
    <source>
        <dbReference type="EMBL" id="PTB38512.1"/>
    </source>
</evidence>
<dbReference type="EMBL" id="KZ679265">
    <property type="protein sequence ID" value="PTB38512.1"/>
    <property type="molecule type" value="Genomic_DNA"/>
</dbReference>
<dbReference type="AlphaFoldDB" id="A0A2T3Z132"/>
<name>A0A2T3Z132_TRIA4</name>
<organism evidence="2 3">
    <name type="scientific">Trichoderma asperellum (strain ATCC 204424 / CBS 433.97 / NBRC 101777)</name>
    <dbReference type="NCBI Taxonomy" id="1042311"/>
    <lineage>
        <taxon>Eukaryota</taxon>
        <taxon>Fungi</taxon>
        <taxon>Dikarya</taxon>
        <taxon>Ascomycota</taxon>
        <taxon>Pezizomycotina</taxon>
        <taxon>Sordariomycetes</taxon>
        <taxon>Hypocreomycetidae</taxon>
        <taxon>Hypocreales</taxon>
        <taxon>Hypocreaceae</taxon>
        <taxon>Trichoderma</taxon>
    </lineage>
</organism>
<gene>
    <name evidence="2" type="ORF">M441DRAFT_59789</name>
</gene>
<feature type="chain" id="PRO_5015400121" evidence="1">
    <location>
        <begin position="26"/>
        <end position="52"/>
    </location>
</feature>
<evidence type="ECO:0000256" key="1">
    <source>
        <dbReference type="SAM" id="SignalP"/>
    </source>
</evidence>
<protein>
    <submittedName>
        <fullName evidence="2">Uncharacterized protein</fullName>
    </submittedName>
</protein>
<sequence>MKSSALWNVLLQIAFISSCPLQTSSRVPNGRLILGSLPYRTNLVVPLNSVIP</sequence>
<reference evidence="2 3" key="1">
    <citation type="submission" date="2016-07" db="EMBL/GenBank/DDBJ databases">
        <title>Multiple horizontal gene transfer events from other fungi enriched the ability of initially mycotrophic Trichoderma (Ascomycota) to feed on dead plant biomass.</title>
        <authorList>
            <consortium name="DOE Joint Genome Institute"/>
            <person name="Aerts A."/>
            <person name="Atanasova L."/>
            <person name="Chenthamara K."/>
            <person name="Zhang J."/>
            <person name="Grujic M."/>
            <person name="Henrissat B."/>
            <person name="Kuo A."/>
            <person name="Salamov A."/>
            <person name="Lipzen A."/>
            <person name="Labutti K."/>
            <person name="Barry K."/>
            <person name="Miao Y."/>
            <person name="Rahimi M.J."/>
            <person name="Shen Q."/>
            <person name="Grigoriev I.V."/>
            <person name="Kubicek C.P."/>
            <person name="Druzhinina I.S."/>
        </authorList>
    </citation>
    <scope>NUCLEOTIDE SEQUENCE [LARGE SCALE GENOMIC DNA]</scope>
    <source>
        <strain evidence="2 3">CBS 433.97</strain>
    </source>
</reference>
<keyword evidence="1" id="KW-0732">Signal</keyword>
<evidence type="ECO:0000313" key="3">
    <source>
        <dbReference type="Proteomes" id="UP000240493"/>
    </source>
</evidence>
<accession>A0A2T3Z132</accession>
<proteinExistence type="predicted"/>
<keyword evidence="3" id="KW-1185">Reference proteome</keyword>